<dbReference type="PANTHER" id="PTHR36440:SF1">
    <property type="entry name" value="PUTATIVE (AFU_ORTHOLOGUE AFUA_8G07350)-RELATED"/>
    <property type="match status" value="1"/>
</dbReference>
<name>A0A147IND6_9SPHN</name>
<dbReference type="OrthoDB" id="8218752at2"/>
<proteinExistence type="predicted"/>
<organism evidence="2 3">
    <name type="scientific">Sphingomonas sanguinis</name>
    <dbReference type="NCBI Taxonomy" id="33051"/>
    <lineage>
        <taxon>Bacteria</taxon>
        <taxon>Pseudomonadati</taxon>
        <taxon>Pseudomonadota</taxon>
        <taxon>Alphaproteobacteria</taxon>
        <taxon>Sphingomonadales</taxon>
        <taxon>Sphingomonadaceae</taxon>
        <taxon>Sphingomonas</taxon>
    </lineage>
</organism>
<dbReference type="Pfam" id="PF07883">
    <property type="entry name" value="Cupin_2"/>
    <property type="match status" value="1"/>
</dbReference>
<dbReference type="PANTHER" id="PTHR36440">
    <property type="entry name" value="PUTATIVE (AFU_ORTHOLOGUE AFUA_8G07350)-RELATED"/>
    <property type="match status" value="1"/>
</dbReference>
<dbReference type="EMBL" id="LDTE01000098">
    <property type="protein sequence ID" value="KTT96827.1"/>
    <property type="molecule type" value="Genomic_DNA"/>
</dbReference>
<sequence length="159" mass="16951">MTQALIQRRSTGRTVRAGGMTVEYLATSDRTHDAIGIYRIVLDPASPGAGPHYHDRMTETFEVHAGTLAMMVDGVPVDAGPGDFILIPPGVVHAFANRGDVPAVFTLSFTPALSREGFFEGMAQLSDADRLDDTDAMLALMAGYDQVPVDGIAGWTQAD</sequence>
<comment type="caution">
    <text evidence="2">The sequence shown here is derived from an EMBL/GenBank/DDBJ whole genome shotgun (WGS) entry which is preliminary data.</text>
</comment>
<feature type="domain" description="Cupin type-2" evidence="1">
    <location>
        <begin position="40"/>
        <end position="106"/>
    </location>
</feature>
<dbReference type="InterPro" id="IPR014710">
    <property type="entry name" value="RmlC-like_jellyroll"/>
</dbReference>
<dbReference type="InterPro" id="IPR053146">
    <property type="entry name" value="QDO-like"/>
</dbReference>
<dbReference type="AlphaFoldDB" id="A0A147IND6"/>
<gene>
    <name evidence="2" type="ORF">SB4_14610</name>
</gene>
<evidence type="ECO:0000259" key="1">
    <source>
        <dbReference type="Pfam" id="PF07883"/>
    </source>
</evidence>
<dbReference type="Gene3D" id="2.60.120.10">
    <property type="entry name" value="Jelly Rolls"/>
    <property type="match status" value="1"/>
</dbReference>
<protein>
    <submittedName>
        <fullName evidence="2">Cupin</fullName>
    </submittedName>
</protein>
<dbReference type="SUPFAM" id="SSF51182">
    <property type="entry name" value="RmlC-like cupins"/>
    <property type="match status" value="1"/>
</dbReference>
<evidence type="ECO:0000313" key="3">
    <source>
        <dbReference type="Proteomes" id="UP000074072"/>
    </source>
</evidence>
<evidence type="ECO:0000313" key="2">
    <source>
        <dbReference type="EMBL" id="KTT96827.1"/>
    </source>
</evidence>
<dbReference type="PATRIC" id="fig|33051.4.peg.3891"/>
<accession>A0A147IND6</accession>
<dbReference type="InterPro" id="IPR011051">
    <property type="entry name" value="RmlC_Cupin_sf"/>
</dbReference>
<dbReference type="RefSeq" id="WP_058753144.1">
    <property type="nucleotide sequence ID" value="NZ_LDTE01000098.1"/>
</dbReference>
<dbReference type="InterPro" id="IPR013096">
    <property type="entry name" value="Cupin_2"/>
</dbReference>
<reference evidence="2 3" key="1">
    <citation type="journal article" date="2016" name="Front. Microbiol.">
        <title>Genomic Resource of Rice Seed Associated Bacteria.</title>
        <authorList>
            <person name="Midha S."/>
            <person name="Bansal K."/>
            <person name="Sharma S."/>
            <person name="Kumar N."/>
            <person name="Patil P.P."/>
            <person name="Chaudhry V."/>
            <person name="Patil P.B."/>
        </authorList>
    </citation>
    <scope>NUCLEOTIDE SEQUENCE [LARGE SCALE GENOMIC DNA]</scope>
    <source>
        <strain evidence="2 3">SB4</strain>
    </source>
</reference>
<dbReference type="Proteomes" id="UP000074072">
    <property type="component" value="Unassembled WGS sequence"/>
</dbReference>